<evidence type="ECO:0000259" key="2">
    <source>
        <dbReference type="Pfam" id="PF04235"/>
    </source>
</evidence>
<feature type="transmembrane region" description="Helical" evidence="1">
    <location>
        <begin position="203"/>
        <end position="222"/>
    </location>
</feature>
<dbReference type="InterPro" id="IPR007349">
    <property type="entry name" value="DUF418"/>
</dbReference>
<feature type="transmembrane region" description="Helical" evidence="1">
    <location>
        <begin position="272"/>
        <end position="293"/>
    </location>
</feature>
<feature type="domain" description="DUF418" evidence="2">
    <location>
        <begin position="224"/>
        <end position="376"/>
    </location>
</feature>
<dbReference type="PANTHER" id="PTHR30590:SF3">
    <property type="entry name" value="HYPOTHETICAL MEMBRANE SPANNING PROTEIN"/>
    <property type="match status" value="1"/>
</dbReference>
<evidence type="ECO:0000313" key="4">
    <source>
        <dbReference type="Proteomes" id="UP000316167"/>
    </source>
</evidence>
<protein>
    <recommendedName>
        <fullName evidence="2">DUF418 domain-containing protein</fullName>
    </recommendedName>
</protein>
<keyword evidence="1" id="KW-0812">Transmembrane</keyword>
<feature type="transmembrane region" description="Helical" evidence="1">
    <location>
        <begin position="63"/>
        <end position="84"/>
    </location>
</feature>
<reference evidence="3 4" key="1">
    <citation type="journal article" date="2015" name="Stand. Genomic Sci.">
        <title>Genomic Encyclopedia of Bacterial and Archaeal Type Strains, Phase III: the genomes of soil and plant-associated and newly described type strains.</title>
        <authorList>
            <person name="Whitman W.B."/>
            <person name="Woyke T."/>
            <person name="Klenk H.P."/>
            <person name="Zhou Y."/>
            <person name="Lilburn T.G."/>
            <person name="Beck B.J."/>
            <person name="De Vos P."/>
            <person name="Vandamme P."/>
            <person name="Eisen J.A."/>
            <person name="Garrity G."/>
            <person name="Hugenholtz P."/>
            <person name="Kyrpides N.C."/>
        </authorList>
    </citation>
    <scope>NUCLEOTIDE SEQUENCE [LARGE SCALE GENOMIC DNA]</scope>
    <source>
        <strain evidence="3 4">CGMCC 1.7271</strain>
    </source>
</reference>
<sequence>MNLMHQNSPLPLKEQTVIVDSLRGWALLSVVLMNYASIYGWNNHAVKTEPDALTFFLDTASELIFGSKGWTLLAVLFGFGFSVLLQNRQQSGQSVYWFFIKRMLWLFVFAFVNTLFFGGDILNDYALMGLLLLLFYKCSVRMLFVLAACVLLLTPLLHAYLGRLHVLFSPKSRDLFYSFYDRNTFEDHIKANVVMRYKWMLRLSYSVILHLIQLGCFLLGMALHRSHFFEQLSRYLKRVKQLFLFSFILSVAIYMLQFLIEKSEWTFNSYYNLYYPQILVIMCFTTTGIIWLYATGKAKVVFAALAITGKMTLTSYMLQNMLAFFFFILLKPNWSLQSYFLAGLVIYLLQVAASKWWLSQYQYGLAEWLWRCLSYGRMFPLKKKERG</sequence>
<dbReference type="Proteomes" id="UP000316167">
    <property type="component" value="Unassembled WGS sequence"/>
</dbReference>
<dbReference type="EMBL" id="VLLE01000005">
    <property type="protein sequence ID" value="TWI80415.1"/>
    <property type="molecule type" value="Genomic_DNA"/>
</dbReference>
<proteinExistence type="predicted"/>
<dbReference type="InterPro" id="IPR052529">
    <property type="entry name" value="Bact_Transport_Assoc"/>
</dbReference>
<dbReference type="PANTHER" id="PTHR30590">
    <property type="entry name" value="INNER MEMBRANE PROTEIN"/>
    <property type="match status" value="1"/>
</dbReference>
<feature type="transmembrane region" description="Helical" evidence="1">
    <location>
        <begin position="143"/>
        <end position="161"/>
    </location>
</feature>
<keyword evidence="1" id="KW-1133">Transmembrane helix</keyword>
<dbReference type="Pfam" id="PF04235">
    <property type="entry name" value="DUF418"/>
    <property type="match status" value="1"/>
</dbReference>
<gene>
    <name evidence="3" type="ORF">IQ13_3092</name>
</gene>
<feature type="transmembrane region" description="Helical" evidence="1">
    <location>
        <begin position="300"/>
        <end position="330"/>
    </location>
</feature>
<comment type="caution">
    <text evidence="3">The sequence shown here is derived from an EMBL/GenBank/DDBJ whole genome shotgun (WGS) entry which is preliminary data.</text>
</comment>
<accession>A0A562SGH5</accession>
<name>A0A562SGH5_9BACT</name>
<evidence type="ECO:0000256" key="1">
    <source>
        <dbReference type="SAM" id="Phobius"/>
    </source>
</evidence>
<keyword evidence="1" id="KW-0472">Membrane</keyword>
<keyword evidence="4" id="KW-1185">Reference proteome</keyword>
<feature type="transmembrane region" description="Helical" evidence="1">
    <location>
        <begin position="21"/>
        <end position="41"/>
    </location>
</feature>
<feature type="transmembrane region" description="Helical" evidence="1">
    <location>
        <begin position="242"/>
        <end position="260"/>
    </location>
</feature>
<feature type="transmembrane region" description="Helical" evidence="1">
    <location>
        <begin position="336"/>
        <end position="358"/>
    </location>
</feature>
<dbReference type="AlphaFoldDB" id="A0A562SGH5"/>
<organism evidence="3 4">
    <name type="scientific">Lacibacter cauensis</name>
    <dbReference type="NCBI Taxonomy" id="510947"/>
    <lineage>
        <taxon>Bacteria</taxon>
        <taxon>Pseudomonadati</taxon>
        <taxon>Bacteroidota</taxon>
        <taxon>Chitinophagia</taxon>
        <taxon>Chitinophagales</taxon>
        <taxon>Chitinophagaceae</taxon>
        <taxon>Lacibacter</taxon>
    </lineage>
</organism>
<evidence type="ECO:0000313" key="3">
    <source>
        <dbReference type="EMBL" id="TWI80415.1"/>
    </source>
</evidence>